<dbReference type="Gene3D" id="2.80.10.50">
    <property type="match status" value="2"/>
</dbReference>
<dbReference type="SUPFAM" id="SSF110221">
    <property type="entry name" value="AbfB domain"/>
    <property type="match status" value="3"/>
</dbReference>
<name>A0ABM4DBT2_HYDVU</name>
<dbReference type="GeneID" id="105845617"/>
<dbReference type="RefSeq" id="XP_065671844.1">
    <property type="nucleotide sequence ID" value="XM_065815772.1"/>
</dbReference>
<dbReference type="Pfam" id="PF05270">
    <property type="entry name" value="AbfB"/>
    <property type="match status" value="2"/>
</dbReference>
<organism evidence="2 3">
    <name type="scientific">Hydra vulgaris</name>
    <name type="common">Hydra</name>
    <name type="synonym">Hydra attenuata</name>
    <dbReference type="NCBI Taxonomy" id="6087"/>
    <lineage>
        <taxon>Eukaryota</taxon>
        <taxon>Metazoa</taxon>
        <taxon>Cnidaria</taxon>
        <taxon>Hydrozoa</taxon>
        <taxon>Hydroidolina</taxon>
        <taxon>Anthoathecata</taxon>
        <taxon>Aplanulata</taxon>
        <taxon>Hydridae</taxon>
        <taxon>Hydra</taxon>
    </lineage>
</organism>
<feature type="domain" description="Alpha-L-arabinofuranosidase B arabinose-binding" evidence="1">
    <location>
        <begin position="223"/>
        <end position="314"/>
    </location>
</feature>
<feature type="domain" description="Alpha-L-arabinofuranosidase B arabinose-binding" evidence="1">
    <location>
        <begin position="118"/>
        <end position="205"/>
    </location>
</feature>
<gene>
    <name evidence="3" type="primary">LOC105845617</name>
</gene>
<dbReference type="InterPro" id="IPR036195">
    <property type="entry name" value="AbfB_ABD_sf"/>
</dbReference>
<sequence>MTVLILLPLSRRTIIGTALGSNQSSIDFSRDSYIALPVCGTATNGLISFSNFTKIKNSIAHAESISLLESINYSQYRIGIKSEATAAITLYGTEEFRIVKAFNGRADSNSLQSHLTDGAISLQSVKENNKYLRYQGYILKLHPVDNSALFNNDASFIVCDNKNYPGYVSFGSTNYPGHFLRQGYTVKLNNEEPHDEIFRRDATFRFVQPGVCRREDDTIQLNNWHEFIIVKALNGRIDSVSLQSTQQSNKYLCHQNYILELHSADLYSELYKNDASFIICQNYYHPEYITFESTNYPEYFLRHQDFTVKLQKEEPLVSFTEERQVLNLNSFMKKHYYFLFMNACKVLLIFV</sequence>
<evidence type="ECO:0000259" key="1">
    <source>
        <dbReference type="Pfam" id="PF05270"/>
    </source>
</evidence>
<dbReference type="InterPro" id="IPR007934">
    <property type="entry name" value="AbfB_ABD"/>
</dbReference>
<evidence type="ECO:0000313" key="2">
    <source>
        <dbReference type="Proteomes" id="UP001652625"/>
    </source>
</evidence>
<proteinExistence type="predicted"/>
<accession>A0ABM4DBT2</accession>
<keyword evidence="2" id="KW-1185">Reference proteome</keyword>
<reference evidence="3" key="1">
    <citation type="submission" date="2025-08" db="UniProtKB">
        <authorList>
            <consortium name="RefSeq"/>
        </authorList>
    </citation>
    <scope>IDENTIFICATION</scope>
</reference>
<protein>
    <submittedName>
        <fullName evidence="3">Uncharacterized protein LOC105845617 isoform X2</fullName>
    </submittedName>
</protein>
<dbReference type="Proteomes" id="UP001652625">
    <property type="component" value="Chromosome 13"/>
</dbReference>
<evidence type="ECO:0000313" key="3">
    <source>
        <dbReference type="RefSeq" id="XP_065671844.1"/>
    </source>
</evidence>